<keyword evidence="1" id="KW-0732">Signal</keyword>
<keyword evidence="2" id="KW-0645">Protease</keyword>
<evidence type="ECO:0000313" key="3">
    <source>
        <dbReference type="Proteomes" id="UP000324974"/>
    </source>
</evidence>
<dbReference type="KEGG" id="lrs:PX52LOC_08000"/>
<name>A0A5C1AN94_9BACT</name>
<dbReference type="Proteomes" id="UP000324974">
    <property type="component" value="Chromosome"/>
</dbReference>
<feature type="signal peptide" evidence="1">
    <location>
        <begin position="1"/>
        <end position="21"/>
    </location>
</feature>
<keyword evidence="3" id="KW-1185">Reference proteome</keyword>
<dbReference type="OrthoDB" id="291697at2"/>
<dbReference type="AlphaFoldDB" id="A0A5C1AN94"/>
<protein>
    <submittedName>
        <fullName evidence="2">Carboxypeptidase regulatory-like domain-containing protein</fullName>
    </submittedName>
</protein>
<accession>A0A5C1AN94</accession>
<dbReference type="GO" id="GO:0004180">
    <property type="term" value="F:carboxypeptidase activity"/>
    <property type="evidence" value="ECO:0007669"/>
    <property type="project" value="UniProtKB-KW"/>
</dbReference>
<evidence type="ECO:0000256" key="1">
    <source>
        <dbReference type="SAM" id="SignalP"/>
    </source>
</evidence>
<dbReference type="EMBL" id="CP042425">
    <property type="protein sequence ID" value="QEL20879.1"/>
    <property type="molecule type" value="Genomic_DNA"/>
</dbReference>
<evidence type="ECO:0000313" key="2">
    <source>
        <dbReference type="EMBL" id="QEL20879.1"/>
    </source>
</evidence>
<dbReference type="PROSITE" id="PS51257">
    <property type="entry name" value="PROKAR_LIPOPROTEIN"/>
    <property type="match status" value="1"/>
</dbReference>
<gene>
    <name evidence="2" type="ORF">PX52LOC_08000</name>
</gene>
<sequence length="144" mass="14906">MISFIVRSLGLAIVTTSFAIAAIGCGGGGTGPKVNTVSGKVTLDGAPIPEGTISFRNLAGNKGSFSGPIVNGDYSVKAESGEMAVEIRATRVVPDKFDTTTNPGHKEPVIEMYVPKEYNSATTLKTSITGTATLPPFELKSGKK</sequence>
<proteinExistence type="predicted"/>
<keyword evidence="2" id="KW-0378">Hydrolase</keyword>
<feature type="chain" id="PRO_5022822280" evidence="1">
    <location>
        <begin position="22"/>
        <end position="144"/>
    </location>
</feature>
<organism evidence="2 3">
    <name type="scientific">Limnoglobus roseus</name>
    <dbReference type="NCBI Taxonomy" id="2598579"/>
    <lineage>
        <taxon>Bacteria</taxon>
        <taxon>Pseudomonadati</taxon>
        <taxon>Planctomycetota</taxon>
        <taxon>Planctomycetia</taxon>
        <taxon>Gemmatales</taxon>
        <taxon>Gemmataceae</taxon>
        <taxon>Limnoglobus</taxon>
    </lineage>
</organism>
<keyword evidence="2" id="KW-0121">Carboxypeptidase</keyword>
<dbReference type="RefSeq" id="WP_149115127.1">
    <property type="nucleotide sequence ID" value="NZ_CP042425.1"/>
</dbReference>
<reference evidence="3" key="1">
    <citation type="submission" date="2019-08" db="EMBL/GenBank/DDBJ databases">
        <title>Limnoglobus roseus gen. nov., sp. nov., a novel freshwater planctomycete with a giant genome from the family Gemmataceae.</title>
        <authorList>
            <person name="Kulichevskaya I.S."/>
            <person name="Naumoff D.G."/>
            <person name="Miroshnikov K."/>
            <person name="Ivanova A."/>
            <person name="Philippov D.A."/>
            <person name="Hakobyan A."/>
            <person name="Rijpstra I.C."/>
            <person name="Sinninghe Damste J.S."/>
            <person name="Liesack W."/>
            <person name="Dedysh S.N."/>
        </authorList>
    </citation>
    <scope>NUCLEOTIDE SEQUENCE [LARGE SCALE GENOMIC DNA]</scope>
    <source>
        <strain evidence="3">PX52</strain>
    </source>
</reference>